<gene>
    <name evidence="4" type="ORF">SAMEA3906487_01781</name>
</gene>
<dbReference type="InterPro" id="IPR000182">
    <property type="entry name" value="GNAT_dom"/>
</dbReference>
<dbReference type="Gene3D" id="3.40.630.30">
    <property type="match status" value="1"/>
</dbReference>
<evidence type="ECO:0000259" key="3">
    <source>
        <dbReference type="PROSITE" id="PS51186"/>
    </source>
</evidence>
<dbReference type="AlphaFoldDB" id="A0A157SHM3"/>
<dbReference type="PANTHER" id="PTHR43877">
    <property type="entry name" value="AMINOALKYLPHOSPHONATE N-ACETYLTRANSFERASE-RELATED-RELATED"/>
    <property type="match status" value="1"/>
</dbReference>
<dbReference type="GO" id="GO:0016747">
    <property type="term" value="F:acyltransferase activity, transferring groups other than amino-acyl groups"/>
    <property type="evidence" value="ECO:0007669"/>
    <property type="project" value="InterPro"/>
</dbReference>
<dbReference type="Pfam" id="PF00583">
    <property type="entry name" value="Acetyltransf_1"/>
    <property type="match status" value="1"/>
</dbReference>
<dbReference type="EMBL" id="LT546645">
    <property type="protein sequence ID" value="SAI69416.1"/>
    <property type="molecule type" value="Genomic_DNA"/>
</dbReference>
<protein>
    <submittedName>
        <fullName evidence="4">Acetyltransferase</fullName>
        <ecNumber evidence="4">2.3.1.-</ecNumber>
    </submittedName>
</protein>
<dbReference type="STRING" id="123899.SAMEA3906487_01781"/>
<dbReference type="CDD" id="cd04301">
    <property type="entry name" value="NAT_SF"/>
    <property type="match status" value="1"/>
</dbReference>
<dbReference type="PROSITE" id="PS51186">
    <property type="entry name" value="GNAT"/>
    <property type="match status" value="1"/>
</dbReference>
<dbReference type="PANTHER" id="PTHR43877:SF2">
    <property type="entry name" value="AMINOALKYLPHOSPHONATE N-ACETYLTRANSFERASE-RELATED"/>
    <property type="match status" value="1"/>
</dbReference>
<proteinExistence type="predicted"/>
<dbReference type="InterPro" id="IPR016181">
    <property type="entry name" value="Acyl_CoA_acyltransferase"/>
</dbReference>
<dbReference type="OrthoDB" id="9799092at2"/>
<reference evidence="4 5" key="1">
    <citation type="submission" date="2016-04" db="EMBL/GenBank/DDBJ databases">
        <authorList>
            <consortium name="Pathogen Informatics"/>
        </authorList>
    </citation>
    <scope>NUCLEOTIDE SEQUENCE [LARGE SCALE GENOMIC DNA]</scope>
    <source>
        <strain evidence="4 5">H044680328</strain>
    </source>
</reference>
<evidence type="ECO:0000313" key="5">
    <source>
        <dbReference type="Proteomes" id="UP000076825"/>
    </source>
</evidence>
<evidence type="ECO:0000256" key="2">
    <source>
        <dbReference type="ARBA" id="ARBA00023315"/>
    </source>
</evidence>
<name>A0A157SHM3_9BORD</name>
<sequence>MPPHSVRLLNADDAPAFRALRLQALLAAPHAFGASPEEESALPLAQLAQRLTPGPGQAVFGHGAPLDSCIGLLRQAALKQAHKALIWGMYVAPALRGSGLGRALLQAAIARAEAMPGLQQLHLSVTQGNTAALRLYRSLGFEAYGCEPAALRVHGRDLDEILMIRRLRGA</sequence>
<dbReference type="KEGG" id="btrm:SAMEA390648701781"/>
<dbReference type="GeneID" id="56590936"/>
<dbReference type="eggNOG" id="COG0456">
    <property type="taxonomic scope" value="Bacteria"/>
</dbReference>
<keyword evidence="2 4" id="KW-0012">Acyltransferase</keyword>
<evidence type="ECO:0000313" key="4">
    <source>
        <dbReference type="EMBL" id="SAI69416.1"/>
    </source>
</evidence>
<accession>A0A157SHM3</accession>
<dbReference type="Proteomes" id="UP000076825">
    <property type="component" value="Chromosome 1"/>
</dbReference>
<dbReference type="RefSeq" id="WP_025513116.1">
    <property type="nucleotide sequence ID" value="NZ_CP016340.1"/>
</dbReference>
<dbReference type="InterPro" id="IPR050832">
    <property type="entry name" value="Bact_Acetyltransf"/>
</dbReference>
<feature type="domain" description="N-acetyltransferase" evidence="3">
    <location>
        <begin position="4"/>
        <end position="168"/>
    </location>
</feature>
<organism evidence="4 5">
    <name type="scientific">Bordetella trematum</name>
    <dbReference type="NCBI Taxonomy" id="123899"/>
    <lineage>
        <taxon>Bacteria</taxon>
        <taxon>Pseudomonadati</taxon>
        <taxon>Pseudomonadota</taxon>
        <taxon>Betaproteobacteria</taxon>
        <taxon>Burkholderiales</taxon>
        <taxon>Alcaligenaceae</taxon>
        <taxon>Bordetella</taxon>
    </lineage>
</organism>
<dbReference type="EC" id="2.3.1.-" evidence="4"/>
<evidence type="ECO:0000256" key="1">
    <source>
        <dbReference type="ARBA" id="ARBA00022679"/>
    </source>
</evidence>
<keyword evidence="1 4" id="KW-0808">Transferase</keyword>
<dbReference type="SUPFAM" id="SSF55729">
    <property type="entry name" value="Acyl-CoA N-acyltransferases (Nat)"/>
    <property type="match status" value="1"/>
</dbReference>
<keyword evidence="5" id="KW-1185">Reference proteome</keyword>
<dbReference type="PATRIC" id="fig|123899.6.peg.1769"/>